<name>A0AAX2LM87_STRSZ</name>
<proteinExistence type="predicted"/>
<accession>A0AAX2LM87</accession>
<evidence type="ECO:0000256" key="1">
    <source>
        <dbReference type="SAM" id="MobiDB-lite"/>
    </source>
</evidence>
<gene>
    <name evidence="2" type="ORF">NCTC7023_02103</name>
</gene>
<evidence type="ECO:0008006" key="4">
    <source>
        <dbReference type="Google" id="ProtNLM"/>
    </source>
</evidence>
<comment type="caution">
    <text evidence="2">The sequence shown here is derived from an EMBL/GenBank/DDBJ whole genome shotgun (WGS) entry which is preliminary data.</text>
</comment>
<evidence type="ECO:0000313" key="2">
    <source>
        <dbReference type="EMBL" id="SUO82729.1"/>
    </source>
</evidence>
<feature type="region of interest" description="Disordered" evidence="1">
    <location>
        <begin position="53"/>
        <end position="77"/>
    </location>
</feature>
<sequence>MKVFLSQNDWHYQAAKLMKALRLIADRLTASKGPRRPCLPMLFIYSAKKTRHRDEPSRFHHQSSKTAIRIPESSLCQ</sequence>
<dbReference type="EMBL" id="UHHT01000001">
    <property type="protein sequence ID" value="SUO82729.1"/>
    <property type="molecule type" value="Genomic_DNA"/>
</dbReference>
<dbReference type="AlphaFoldDB" id="A0AAX2LM87"/>
<evidence type="ECO:0000313" key="3">
    <source>
        <dbReference type="Proteomes" id="UP000255476"/>
    </source>
</evidence>
<dbReference type="Proteomes" id="UP000255476">
    <property type="component" value="Unassembled WGS sequence"/>
</dbReference>
<organism evidence="2 3">
    <name type="scientific">Streptococcus equi subsp. zooepidemicus</name>
    <dbReference type="NCBI Taxonomy" id="40041"/>
    <lineage>
        <taxon>Bacteria</taxon>
        <taxon>Bacillati</taxon>
        <taxon>Bacillota</taxon>
        <taxon>Bacilli</taxon>
        <taxon>Lactobacillales</taxon>
        <taxon>Streptococcaceae</taxon>
        <taxon>Streptococcus</taxon>
    </lineage>
</organism>
<reference evidence="2 3" key="1">
    <citation type="submission" date="2018-06" db="EMBL/GenBank/DDBJ databases">
        <authorList>
            <consortium name="Pathogen Informatics"/>
            <person name="Doyle S."/>
        </authorList>
    </citation>
    <scope>NUCLEOTIDE SEQUENCE [LARGE SCALE GENOMIC DNA]</scope>
    <source>
        <strain evidence="2 3">NCTC7023</strain>
    </source>
</reference>
<protein>
    <recommendedName>
        <fullName evidence="4">Transposase</fullName>
    </recommendedName>
</protein>